<dbReference type="Gene3D" id="1.10.510.10">
    <property type="entry name" value="Transferase(Phosphotransferase) domain 1"/>
    <property type="match status" value="1"/>
</dbReference>
<accession>A0A7C4H2M6</accession>
<dbReference type="GO" id="GO:0005524">
    <property type="term" value="F:ATP binding"/>
    <property type="evidence" value="ECO:0007669"/>
    <property type="project" value="InterPro"/>
</dbReference>
<comment type="caution">
    <text evidence="2">The sequence shown here is derived from an EMBL/GenBank/DDBJ whole genome shotgun (WGS) entry which is preliminary data.</text>
</comment>
<dbReference type="Pfam" id="PF00069">
    <property type="entry name" value="Pkinase"/>
    <property type="match status" value="1"/>
</dbReference>
<dbReference type="PANTHER" id="PTHR44167:SF24">
    <property type="entry name" value="SERINE_THREONINE-PROTEIN KINASE CHK2"/>
    <property type="match status" value="1"/>
</dbReference>
<dbReference type="InterPro" id="IPR011009">
    <property type="entry name" value="Kinase-like_dom_sf"/>
</dbReference>
<dbReference type="PANTHER" id="PTHR44167">
    <property type="entry name" value="OVARIAN-SPECIFIC SERINE/THREONINE-PROTEIN KINASE LOK-RELATED"/>
    <property type="match status" value="1"/>
</dbReference>
<dbReference type="InterPro" id="IPR000719">
    <property type="entry name" value="Prot_kinase_dom"/>
</dbReference>
<name>A0A7C4H2M6_9CREN</name>
<dbReference type="AlphaFoldDB" id="A0A7C4H2M6"/>
<proteinExistence type="predicted"/>
<dbReference type="SMART" id="SM00220">
    <property type="entry name" value="S_TKc"/>
    <property type="match status" value="1"/>
</dbReference>
<evidence type="ECO:0000313" key="2">
    <source>
        <dbReference type="EMBL" id="HGM07569.1"/>
    </source>
</evidence>
<dbReference type="PROSITE" id="PS50011">
    <property type="entry name" value="PROTEIN_KINASE_DOM"/>
    <property type="match status" value="1"/>
</dbReference>
<feature type="domain" description="Protein kinase" evidence="1">
    <location>
        <begin position="158"/>
        <end position="450"/>
    </location>
</feature>
<evidence type="ECO:0000259" key="1">
    <source>
        <dbReference type="PROSITE" id="PS50011"/>
    </source>
</evidence>
<dbReference type="SUPFAM" id="SSF56112">
    <property type="entry name" value="Protein kinase-like (PK-like)"/>
    <property type="match status" value="1"/>
</dbReference>
<gene>
    <name evidence="2" type="ORF">ENU31_04075</name>
</gene>
<dbReference type="EMBL" id="DTCA01000121">
    <property type="protein sequence ID" value="HGM07569.1"/>
    <property type="molecule type" value="Genomic_DNA"/>
</dbReference>
<dbReference type="InterPro" id="IPR008271">
    <property type="entry name" value="Ser/Thr_kinase_AS"/>
</dbReference>
<reference evidence="2" key="1">
    <citation type="journal article" date="2020" name="mSystems">
        <title>Genome- and Community-Level Interaction Insights into Carbon Utilization and Element Cycling Functions of Hydrothermarchaeota in Hydrothermal Sediment.</title>
        <authorList>
            <person name="Zhou Z."/>
            <person name="Liu Y."/>
            <person name="Xu W."/>
            <person name="Pan J."/>
            <person name="Luo Z.H."/>
            <person name="Li M."/>
        </authorList>
    </citation>
    <scope>NUCLEOTIDE SEQUENCE [LARGE SCALE GENOMIC DNA]</scope>
    <source>
        <strain evidence="2">SpSt-658</strain>
    </source>
</reference>
<sequence length="507" mass="58110">MFLRVCRDIDKVSEHIFDPVIFSSIMLIKGGKFLRRVSDEAKNLAKLVLEIVRESPDTSLMYFRFDLSDKIYRVIALKDIALAIAQEDSSGQVQLYGTEALQSLSKIFNSSINVKMIVEELPLSQLDSNIVESLKPCIEEAEKIYISLWKRRGLYWFIIEDVVSDKGSYTYVFKACDKQGNTYALKVLKEDIVVGRRFMDVIRGYIQGLVVATVDDREFIDLLELKGYDKAIMKDLILYKKYITLAKALFIVKDKLDKDEYINYPPTIVEEYASLGDLERYIQLNGARSLEETMYILIRIVGAVALAHLFNIVHLDIKPRNILIYSNENENYKYTPKLNDFSGAVGDPNRGYKFVRITPGYSDPLALAKGVADFGYDAYSIAMVVAYILTGQLPKHRLALNIIMLQNLYNYPIPMEKIGDDEKPLKEFIKKIIDTSLQLRSKSISIHNFVESINEDLEHLDTIYMPWINDIPKSIASVIKKALTLDTNTRYKNGIDMWLETKEALVK</sequence>
<protein>
    <recommendedName>
        <fullName evidence="1">Protein kinase domain-containing protein</fullName>
    </recommendedName>
</protein>
<dbReference type="PROSITE" id="PS00108">
    <property type="entry name" value="PROTEIN_KINASE_ST"/>
    <property type="match status" value="1"/>
</dbReference>
<organism evidence="2">
    <name type="scientific">Ignisphaera aggregans</name>
    <dbReference type="NCBI Taxonomy" id="334771"/>
    <lineage>
        <taxon>Archaea</taxon>
        <taxon>Thermoproteota</taxon>
        <taxon>Thermoprotei</taxon>
        <taxon>Desulfurococcales</taxon>
        <taxon>Desulfurococcaceae</taxon>
        <taxon>Ignisphaera</taxon>
    </lineage>
</organism>
<dbReference type="GO" id="GO:0004674">
    <property type="term" value="F:protein serine/threonine kinase activity"/>
    <property type="evidence" value="ECO:0007669"/>
    <property type="project" value="TreeGrafter"/>
</dbReference>